<keyword evidence="3" id="KW-1015">Disulfide bond</keyword>
<dbReference type="EMBL" id="CAXHTB010000010">
    <property type="protein sequence ID" value="CAL0314320.1"/>
    <property type="molecule type" value="Genomic_DNA"/>
</dbReference>
<dbReference type="InterPro" id="IPR041844">
    <property type="entry name" value="Plantacyanin"/>
</dbReference>
<dbReference type="SUPFAM" id="SSF49503">
    <property type="entry name" value="Cupredoxins"/>
    <property type="match status" value="1"/>
</dbReference>
<evidence type="ECO:0000256" key="2">
    <source>
        <dbReference type="ARBA" id="ARBA00023008"/>
    </source>
</evidence>
<keyword evidence="2" id="KW-0186">Copper</keyword>
<feature type="transmembrane region" description="Helical" evidence="6">
    <location>
        <begin position="6"/>
        <end position="24"/>
    </location>
</feature>
<dbReference type="GO" id="GO:0009055">
    <property type="term" value="F:electron transfer activity"/>
    <property type="evidence" value="ECO:0007669"/>
    <property type="project" value="InterPro"/>
</dbReference>
<keyword evidence="1" id="KW-0479">Metal-binding</keyword>
<evidence type="ECO:0000256" key="1">
    <source>
        <dbReference type="ARBA" id="ARBA00022723"/>
    </source>
</evidence>
<evidence type="ECO:0000259" key="7">
    <source>
        <dbReference type="PROSITE" id="PS51485"/>
    </source>
</evidence>
<dbReference type="GO" id="GO:0005886">
    <property type="term" value="C:plasma membrane"/>
    <property type="evidence" value="ECO:0007669"/>
    <property type="project" value="TreeGrafter"/>
</dbReference>
<evidence type="ECO:0000313" key="8">
    <source>
        <dbReference type="EMBL" id="CAL0314320.1"/>
    </source>
</evidence>
<dbReference type="InterPro" id="IPR008972">
    <property type="entry name" value="Cupredoxin"/>
</dbReference>
<feature type="domain" description="Phytocyanin" evidence="7">
    <location>
        <begin position="30"/>
        <end position="124"/>
    </location>
</feature>
<evidence type="ECO:0000256" key="5">
    <source>
        <dbReference type="ARBA" id="ARBA00082491"/>
    </source>
</evidence>
<dbReference type="Proteomes" id="UP001497480">
    <property type="component" value="Unassembled WGS sequence"/>
</dbReference>
<dbReference type="CDD" id="cd11013">
    <property type="entry name" value="Plantacyanin"/>
    <property type="match status" value="1"/>
</dbReference>
<gene>
    <name evidence="8" type="ORF">LLUT_LOCUS15380</name>
</gene>
<keyword evidence="6" id="KW-0472">Membrane</keyword>
<proteinExistence type="predicted"/>
<accession>A0AAV1WY49</accession>
<dbReference type="Pfam" id="PF02298">
    <property type="entry name" value="Cu_bind_like"/>
    <property type="match status" value="1"/>
</dbReference>
<reference evidence="8 9" key="1">
    <citation type="submission" date="2024-03" db="EMBL/GenBank/DDBJ databases">
        <authorList>
            <person name="Martinez-Hernandez J."/>
        </authorList>
    </citation>
    <scope>NUCLEOTIDE SEQUENCE [LARGE SCALE GENOMIC DNA]</scope>
</reference>
<dbReference type="InterPro" id="IPR039391">
    <property type="entry name" value="Phytocyanin-like"/>
</dbReference>
<comment type="caution">
    <text evidence="8">The sequence shown here is derived from an EMBL/GenBank/DDBJ whole genome shotgun (WGS) entry which is preliminary data.</text>
</comment>
<dbReference type="FunFam" id="2.60.40.420:FF:000013">
    <property type="entry name" value="basic blue protein-like"/>
    <property type="match status" value="1"/>
</dbReference>
<evidence type="ECO:0000256" key="3">
    <source>
        <dbReference type="ARBA" id="ARBA00023157"/>
    </source>
</evidence>
<keyword evidence="9" id="KW-1185">Reference proteome</keyword>
<sequence length="124" mass="13495">MAQGRGNNAIIAVMLLCCMVVFYFEISHATTFQVGDARGWDYGVSNWPSGKTFKAGDILVFNYNTAAQNVAVVNAAEYNSCTAPSSKTFDSGQEKITLKKGLNYFICAIRTQCEAGMKMVVNAQ</sequence>
<evidence type="ECO:0000256" key="6">
    <source>
        <dbReference type="SAM" id="Phobius"/>
    </source>
</evidence>
<dbReference type="PANTHER" id="PTHR33021">
    <property type="entry name" value="BLUE COPPER PROTEIN"/>
    <property type="match status" value="1"/>
</dbReference>
<evidence type="ECO:0000313" key="9">
    <source>
        <dbReference type="Proteomes" id="UP001497480"/>
    </source>
</evidence>
<keyword evidence="6" id="KW-1133">Transmembrane helix</keyword>
<protein>
    <recommendedName>
        <fullName evidence="4">Basic blue protein</fullName>
    </recommendedName>
    <alternativeName>
        <fullName evidence="5">Plantacyanin</fullName>
    </alternativeName>
</protein>
<name>A0AAV1WY49_LUPLU</name>
<keyword evidence="6" id="KW-0812">Transmembrane</keyword>
<dbReference type="PROSITE" id="PS51485">
    <property type="entry name" value="PHYTOCYANIN"/>
    <property type="match status" value="1"/>
</dbReference>
<dbReference type="PANTHER" id="PTHR33021:SF9">
    <property type="entry name" value="PUTATIVE, EXPRESSED-RELATED"/>
    <property type="match status" value="1"/>
</dbReference>
<dbReference type="InterPro" id="IPR003245">
    <property type="entry name" value="Phytocyanin_dom"/>
</dbReference>
<dbReference type="GO" id="GO:0046872">
    <property type="term" value="F:metal ion binding"/>
    <property type="evidence" value="ECO:0007669"/>
    <property type="project" value="UniProtKB-KW"/>
</dbReference>
<dbReference type="AlphaFoldDB" id="A0AAV1WY49"/>
<organism evidence="8 9">
    <name type="scientific">Lupinus luteus</name>
    <name type="common">European yellow lupine</name>
    <dbReference type="NCBI Taxonomy" id="3873"/>
    <lineage>
        <taxon>Eukaryota</taxon>
        <taxon>Viridiplantae</taxon>
        <taxon>Streptophyta</taxon>
        <taxon>Embryophyta</taxon>
        <taxon>Tracheophyta</taxon>
        <taxon>Spermatophyta</taxon>
        <taxon>Magnoliopsida</taxon>
        <taxon>eudicotyledons</taxon>
        <taxon>Gunneridae</taxon>
        <taxon>Pentapetalae</taxon>
        <taxon>rosids</taxon>
        <taxon>fabids</taxon>
        <taxon>Fabales</taxon>
        <taxon>Fabaceae</taxon>
        <taxon>Papilionoideae</taxon>
        <taxon>50 kb inversion clade</taxon>
        <taxon>genistoids sensu lato</taxon>
        <taxon>core genistoids</taxon>
        <taxon>Genisteae</taxon>
        <taxon>Lupinus</taxon>
    </lineage>
</organism>
<dbReference type="Gene3D" id="2.60.40.420">
    <property type="entry name" value="Cupredoxins - blue copper proteins"/>
    <property type="match status" value="1"/>
</dbReference>
<evidence type="ECO:0000256" key="4">
    <source>
        <dbReference type="ARBA" id="ARBA00071970"/>
    </source>
</evidence>